<proteinExistence type="inferred from homology"/>
<comment type="similarity">
    <text evidence="1">Belongs to the universal stress protein A family.</text>
</comment>
<evidence type="ECO:0000259" key="2">
    <source>
        <dbReference type="Pfam" id="PF00582"/>
    </source>
</evidence>
<dbReference type="RefSeq" id="WP_157524225.1">
    <property type="nucleotide sequence ID" value="NZ_CP066775.1"/>
</dbReference>
<sequence>MKKLLLATDFSASASNAMKYALSMAKTLKLEVCVMHAISTTEGVNNSTYAAIFIDEYHKNKREALKEWAAKHADKPKFKNVKVTTLCEVGSLKKVISDYVKHHIVELVVLGVTGSTGITGIVGSNASMVVSKIKVPTLIVPSESQFSKTPVITLATDFETRLSAGDVNALNEMVKAFESDKIQVVNVTEEVPVTKRNAGEKRLKGLFKHAKLDFNYINSSNTLNGIMDFIETNKTDIICLVRHHHNILYRLFTRSTINQVMNKSVKAILVLHE</sequence>
<keyword evidence="4" id="KW-1185">Reference proteome</keyword>
<evidence type="ECO:0000256" key="1">
    <source>
        <dbReference type="ARBA" id="ARBA00008791"/>
    </source>
</evidence>
<accession>A0A6I4HXI9</accession>
<organism evidence="3 4">
    <name type="scientific">Mucilaginibacter ginkgonis</name>
    <dbReference type="NCBI Taxonomy" id="2682091"/>
    <lineage>
        <taxon>Bacteria</taxon>
        <taxon>Pseudomonadati</taxon>
        <taxon>Bacteroidota</taxon>
        <taxon>Sphingobacteriia</taxon>
        <taxon>Sphingobacteriales</taxon>
        <taxon>Sphingobacteriaceae</taxon>
        <taxon>Mucilaginibacter</taxon>
    </lineage>
</organism>
<dbReference type="EMBL" id="CP066775">
    <property type="protein sequence ID" value="QQL51472.1"/>
    <property type="molecule type" value="Genomic_DNA"/>
</dbReference>
<reference evidence="3 4" key="1">
    <citation type="submission" date="2020-12" db="EMBL/GenBank/DDBJ databases">
        <title>HMF7856_wgs.fasta genome submission.</title>
        <authorList>
            <person name="Kang H."/>
            <person name="Kim H."/>
            <person name="Joh K."/>
        </authorList>
    </citation>
    <scope>NUCLEOTIDE SEQUENCE [LARGE SCALE GENOMIC DNA]</scope>
    <source>
        <strain evidence="3 4">HMF7856</strain>
    </source>
</reference>
<evidence type="ECO:0000313" key="3">
    <source>
        <dbReference type="EMBL" id="QQL51472.1"/>
    </source>
</evidence>
<gene>
    <name evidence="3" type="ORF">GO620_008525</name>
</gene>
<dbReference type="KEGG" id="mgik:GO620_008525"/>
<dbReference type="PANTHER" id="PTHR46268">
    <property type="entry name" value="STRESS RESPONSE PROTEIN NHAX"/>
    <property type="match status" value="1"/>
</dbReference>
<name>A0A6I4HXI9_9SPHI</name>
<evidence type="ECO:0000313" key="4">
    <source>
        <dbReference type="Proteomes" id="UP000429232"/>
    </source>
</evidence>
<protein>
    <submittedName>
        <fullName evidence="3">Universal stress protein</fullName>
    </submittedName>
</protein>
<feature type="domain" description="UspA" evidence="2">
    <location>
        <begin position="1"/>
        <end position="141"/>
    </location>
</feature>
<dbReference type="CDD" id="cd00293">
    <property type="entry name" value="USP-like"/>
    <property type="match status" value="1"/>
</dbReference>
<dbReference type="PANTHER" id="PTHR46268:SF6">
    <property type="entry name" value="UNIVERSAL STRESS PROTEIN UP12"/>
    <property type="match status" value="1"/>
</dbReference>
<dbReference type="Gene3D" id="3.40.50.12370">
    <property type="match status" value="1"/>
</dbReference>
<dbReference type="InterPro" id="IPR006015">
    <property type="entry name" value="Universal_stress_UspA"/>
</dbReference>
<dbReference type="AlphaFoldDB" id="A0A6I4HXI9"/>
<dbReference type="Pfam" id="PF00582">
    <property type="entry name" value="Usp"/>
    <property type="match status" value="1"/>
</dbReference>
<dbReference type="PRINTS" id="PR01438">
    <property type="entry name" value="UNVRSLSTRESS"/>
</dbReference>
<dbReference type="Proteomes" id="UP000429232">
    <property type="component" value="Chromosome"/>
</dbReference>
<dbReference type="InterPro" id="IPR006016">
    <property type="entry name" value="UspA"/>
</dbReference>
<dbReference type="SUPFAM" id="SSF52402">
    <property type="entry name" value="Adenine nucleotide alpha hydrolases-like"/>
    <property type="match status" value="2"/>
</dbReference>